<gene>
    <name evidence="1" type="ORF">ACFSAS_10075</name>
</gene>
<accession>A0ABD6DUJ2</accession>
<name>A0ABD6DUJ2_9EURY</name>
<organism evidence="1 2">
    <name type="scientific">Halobellus litoreus</name>
    <dbReference type="NCBI Taxonomy" id="755310"/>
    <lineage>
        <taxon>Archaea</taxon>
        <taxon>Methanobacteriati</taxon>
        <taxon>Methanobacteriota</taxon>
        <taxon>Stenosarchaea group</taxon>
        <taxon>Halobacteria</taxon>
        <taxon>Halobacteriales</taxon>
        <taxon>Haloferacaceae</taxon>
        <taxon>Halobellus</taxon>
    </lineage>
</organism>
<reference evidence="1 2" key="1">
    <citation type="journal article" date="2019" name="Int. J. Syst. Evol. Microbiol.">
        <title>The Global Catalogue of Microorganisms (GCM) 10K type strain sequencing project: providing services to taxonomists for standard genome sequencing and annotation.</title>
        <authorList>
            <consortium name="The Broad Institute Genomics Platform"/>
            <consortium name="The Broad Institute Genome Sequencing Center for Infectious Disease"/>
            <person name="Wu L."/>
            <person name="Ma J."/>
        </authorList>
    </citation>
    <scope>NUCLEOTIDE SEQUENCE [LARGE SCALE GENOMIC DNA]</scope>
    <source>
        <strain evidence="1 2">CGMCC 1.10387</strain>
    </source>
</reference>
<evidence type="ECO:0000313" key="2">
    <source>
        <dbReference type="Proteomes" id="UP001597092"/>
    </source>
</evidence>
<sequence length="44" mass="4643">MLAPLGSRFEDLVARCGRAVRGADRGWKATALGVAIVLLTAFVL</sequence>
<comment type="caution">
    <text evidence="1">The sequence shown here is derived from an EMBL/GenBank/DDBJ whole genome shotgun (WGS) entry which is preliminary data.</text>
</comment>
<proteinExistence type="predicted"/>
<keyword evidence="2" id="KW-1185">Reference proteome</keyword>
<protein>
    <submittedName>
        <fullName evidence="1">Uncharacterized protein</fullName>
    </submittedName>
</protein>
<evidence type="ECO:0000313" key="1">
    <source>
        <dbReference type="EMBL" id="MFD1685956.1"/>
    </source>
</evidence>
<dbReference type="AlphaFoldDB" id="A0ABD6DUJ2"/>
<dbReference type="RefSeq" id="WP_256308581.1">
    <property type="nucleotide sequence ID" value="NZ_JANHAW010000003.1"/>
</dbReference>
<dbReference type="Proteomes" id="UP001597092">
    <property type="component" value="Unassembled WGS sequence"/>
</dbReference>
<dbReference type="EMBL" id="JBHUDP010000003">
    <property type="protein sequence ID" value="MFD1685956.1"/>
    <property type="molecule type" value="Genomic_DNA"/>
</dbReference>